<dbReference type="EMBL" id="QAOI01000018">
    <property type="protein sequence ID" value="PTQ76394.1"/>
    <property type="molecule type" value="Genomic_DNA"/>
</dbReference>
<dbReference type="Gene3D" id="3.40.50.300">
    <property type="entry name" value="P-loop containing nucleotide triphosphate hydrolases"/>
    <property type="match status" value="2"/>
</dbReference>
<dbReference type="AlphaFoldDB" id="A0A2T5HXT0"/>
<dbReference type="Proteomes" id="UP000244128">
    <property type="component" value="Unassembled WGS sequence"/>
</dbReference>
<reference evidence="3 4" key="1">
    <citation type="submission" date="2018-04" db="EMBL/GenBank/DDBJ databases">
        <title>Active sludge and wastewater microbial communities from Klosterneuburg, Austria.</title>
        <authorList>
            <person name="Wagner M."/>
        </authorList>
    </citation>
    <scope>NUCLEOTIDE SEQUENCE [LARGE SCALE GENOMIC DNA]</scope>
    <source>
        <strain evidence="3 4">Nm49</strain>
    </source>
</reference>
<keyword evidence="1" id="KW-0175">Coiled coil</keyword>
<dbReference type="InterPro" id="IPR038734">
    <property type="entry name" value="YhaN_AAA"/>
</dbReference>
<feature type="coiled-coil region" evidence="1">
    <location>
        <begin position="580"/>
        <end position="614"/>
    </location>
</feature>
<dbReference type="SUPFAM" id="SSF52540">
    <property type="entry name" value="P-loop containing nucleoside triphosphate hydrolases"/>
    <property type="match status" value="1"/>
</dbReference>
<proteinExistence type="predicted"/>
<feature type="coiled-coil region" evidence="1">
    <location>
        <begin position="213"/>
        <end position="240"/>
    </location>
</feature>
<dbReference type="RefSeq" id="WP_107803786.1">
    <property type="nucleotide sequence ID" value="NZ_QAOI01000018.1"/>
</dbReference>
<feature type="coiled-coil region" evidence="1">
    <location>
        <begin position="843"/>
        <end position="870"/>
    </location>
</feature>
<dbReference type="Pfam" id="PF13514">
    <property type="entry name" value="AAA_27"/>
    <property type="match status" value="1"/>
</dbReference>
<feature type="coiled-coil region" evidence="1">
    <location>
        <begin position="379"/>
        <end position="406"/>
    </location>
</feature>
<dbReference type="PANTHER" id="PTHR41259">
    <property type="entry name" value="DOUBLE-STRAND BREAK REPAIR RAD50 ATPASE, PUTATIVE-RELATED"/>
    <property type="match status" value="1"/>
</dbReference>
<evidence type="ECO:0000259" key="2">
    <source>
        <dbReference type="Pfam" id="PF13514"/>
    </source>
</evidence>
<evidence type="ECO:0000313" key="4">
    <source>
        <dbReference type="Proteomes" id="UP000244128"/>
    </source>
</evidence>
<gene>
    <name evidence="3" type="ORF">C8R26_11850</name>
</gene>
<protein>
    <submittedName>
        <fullName evidence="3">AAA domain-containing protein</fullName>
    </submittedName>
</protein>
<sequence>MRISRLDLLSYGKFTDKTIALPRAAKDFHLLVGPNEAGKSTLRNAIQDLLFGIETRSPFNFLHPYNEMRLGSLIEHETNLLDFIRSKGRNRTLQAKDGAILSDDALSPYLGQMDRIFFEQMYGLDHERLVHGGDEILSAANDIGRILFQAASGIGSLGDIRDKLENEADKLWAKNSSKSREYYIAKSQFEQAETALKNAVVRTKEWQEASSTVDLIDVNLSKLREEYATLEQERVKLERIRRVAPILTTLVEFERNVMELGEIHTLPEDAAQRLDQAESILANAMHSQKLFEEQALKLQEQIENLHPNIAMLKRKEDIESLSDQRQLLRNHERDIEHRKIEIKSFWQVIELSTKELGWPTEDEAQVNQLIPSSLIRSTISSLIRQNDSLKQKFSNTEDALSKQQDEINNIDHEITGLSVNEYQPTLVTSLSTARSLGDTPSQKERNQAQIKRLSKNLGTIRLELGVWDRDVNQLKTINLPTPDETTDLINRYNELSSKSVTFKERITQANSDLKLLELEIKQYQKTHQLVTLIEVQHARGCRDQTWQAIKTGDKPIAAAASSYEQEIDIADTLSDQRHDKAKEESELLSKANRLEQLQLTIDDLKTQQEVNEQDLNGFIAQWNDCMQGIGLPGMGLLKVNHWRQVRDQVINADAELVEAQTANDALLQKITYAEASLAEALSLTHLGEGQEELSTLIQLADEMVASVTRTQEQRKNLEKQKTRAEDKLPEIRNQLAQAKTALEHHEANLKINLELAHLRPDLEIGAIEKALVLMETMDQNLEKIRDTRANRIDMMQSALDDFTKNAKELALDISPDLANDKPEQISLLLSEYLKKALSEDQGLSRLKTELESALKKVSDAKNNISDAQASLEPLLHICGAINNDELRVAVQNSDRMRKIAGDIDHALKQLLQTGDGLNREALRSEFEAVEFDTIESRLVEINAEINRVVEQQNQLSGELNSARQALAKIAGQDEAARAESQRQEALAGMANAAERFIKVFVAAKMLRWAIERYREKKQGPMLSKASEIFCGLTINSFNRLVVDHDSEPPRLSGQRSTGQYVSIEGMSDGTRDQLYLALRLAALEMHLEKTPPIPFIADDLFINYDNDRAKAGLEALAKLSEQTQVIFLSHHDHMVPMAQSVFGSGMNIVNLS</sequence>
<dbReference type="PANTHER" id="PTHR41259:SF1">
    <property type="entry name" value="DOUBLE-STRAND BREAK REPAIR RAD50 ATPASE, PUTATIVE-RELATED"/>
    <property type="match status" value="1"/>
</dbReference>
<name>A0A2T5HXT0_9PROT</name>
<dbReference type="InterPro" id="IPR027417">
    <property type="entry name" value="P-loop_NTPase"/>
</dbReference>
<feature type="coiled-coil region" evidence="1">
    <location>
        <begin position="700"/>
        <end position="748"/>
    </location>
</feature>
<evidence type="ECO:0000256" key="1">
    <source>
        <dbReference type="SAM" id="Coils"/>
    </source>
</evidence>
<feature type="domain" description="YhaN AAA" evidence="2">
    <location>
        <begin position="1"/>
        <end position="206"/>
    </location>
</feature>
<organism evidence="3 4">
    <name type="scientific">Nitrosomonas oligotropha</name>
    <dbReference type="NCBI Taxonomy" id="42354"/>
    <lineage>
        <taxon>Bacteria</taxon>
        <taxon>Pseudomonadati</taxon>
        <taxon>Pseudomonadota</taxon>
        <taxon>Betaproteobacteria</taxon>
        <taxon>Nitrosomonadales</taxon>
        <taxon>Nitrosomonadaceae</taxon>
        <taxon>Nitrosomonas</taxon>
    </lineage>
</organism>
<comment type="caution">
    <text evidence="3">The sequence shown here is derived from an EMBL/GenBank/DDBJ whole genome shotgun (WGS) entry which is preliminary data.</text>
</comment>
<accession>A0A2T5HXT0</accession>
<evidence type="ECO:0000313" key="3">
    <source>
        <dbReference type="EMBL" id="PTQ76394.1"/>
    </source>
</evidence>